<comment type="caution">
    <text evidence="2">The sequence shown here is derived from an EMBL/GenBank/DDBJ whole genome shotgun (WGS) entry which is preliminary data.</text>
</comment>
<reference evidence="2 3" key="1">
    <citation type="submission" date="2024-04" db="EMBL/GenBank/DDBJ databases">
        <title>Phyllosticta paracitricarpa is synonymous to the EU quarantine fungus P. citricarpa based on phylogenomic analyses.</title>
        <authorList>
            <consortium name="Lawrence Berkeley National Laboratory"/>
            <person name="Van ingen-buijs V.A."/>
            <person name="Van westerhoven A.C."/>
            <person name="Haridas S."/>
            <person name="Skiadas P."/>
            <person name="Martin F."/>
            <person name="Groenewald J.Z."/>
            <person name="Crous P.W."/>
            <person name="Seidl M.F."/>
        </authorList>
    </citation>
    <scope>NUCLEOTIDE SEQUENCE [LARGE SCALE GENOMIC DNA]</scope>
    <source>
        <strain evidence="2 3">CPC 17464</strain>
    </source>
</reference>
<proteinExistence type="predicted"/>
<evidence type="ECO:0000256" key="1">
    <source>
        <dbReference type="SAM" id="MobiDB-lite"/>
    </source>
</evidence>
<sequence>MDQALKQNNDVVSLNDLSADHVDPLKSTVERILATPVARQTFAQIIDGLPLYEERREYPPPATHPLVDGRRDVCPEAYQALDTFRDNFSFDMLHFDTKPFSPSPSYASSRRNLTCVKKAQAYQNTAVDSDNFTKHLLEMTALALHNIGADLFLRADGGLHQHKQEPGPYCQSASLFYHERYQEWTQYPQGAADCAGYWAEVKILGGVVVFNRGESNLEYGRVYLHPFPRALLFSLMPFQLAAFVDFGTNPQREGHPPLPMKPKLGADRVENFDSLDRHIFRDQYERLPRPQDYRFSCYTRSLDDDLEFLAELREAMNSGLLPSAPKSSDLFAPLDDEDGAPPRQL</sequence>
<name>A0ABR1L504_9PEZI</name>
<dbReference type="EMBL" id="JBBPEH010000014">
    <property type="protein sequence ID" value="KAK7530302.1"/>
    <property type="molecule type" value="Genomic_DNA"/>
</dbReference>
<evidence type="ECO:0000313" key="3">
    <source>
        <dbReference type="Proteomes" id="UP001360953"/>
    </source>
</evidence>
<evidence type="ECO:0000313" key="2">
    <source>
        <dbReference type="EMBL" id="KAK7530302.1"/>
    </source>
</evidence>
<gene>
    <name evidence="2" type="ORF">J3D65DRAFT_688088</name>
</gene>
<organism evidence="2 3">
    <name type="scientific">Phyllosticta citribraziliensis</name>
    <dbReference type="NCBI Taxonomy" id="989973"/>
    <lineage>
        <taxon>Eukaryota</taxon>
        <taxon>Fungi</taxon>
        <taxon>Dikarya</taxon>
        <taxon>Ascomycota</taxon>
        <taxon>Pezizomycotina</taxon>
        <taxon>Dothideomycetes</taxon>
        <taxon>Dothideomycetes incertae sedis</taxon>
        <taxon>Botryosphaeriales</taxon>
        <taxon>Phyllostictaceae</taxon>
        <taxon>Phyllosticta</taxon>
    </lineage>
</organism>
<dbReference type="GeneID" id="92036765"/>
<feature type="region of interest" description="Disordered" evidence="1">
    <location>
        <begin position="319"/>
        <end position="345"/>
    </location>
</feature>
<accession>A0ABR1L504</accession>
<protein>
    <submittedName>
        <fullName evidence="2">Uncharacterized protein</fullName>
    </submittedName>
</protein>
<keyword evidence="3" id="KW-1185">Reference proteome</keyword>
<dbReference type="Proteomes" id="UP001360953">
    <property type="component" value="Unassembled WGS sequence"/>
</dbReference>
<dbReference type="RefSeq" id="XP_066650541.1">
    <property type="nucleotide sequence ID" value="XM_066803859.1"/>
</dbReference>